<sequence>MDWVPLGRTGTMVTELPFGTWRFGRETDEGSVEIDETRAYELLDAYEAHGGRFIDTADMYGGGKSERWIGNWLADRDREDFVVASKIYWPTRDDPNGRGLGRKHLRRQVDAILDRLGTDYVDLLYVHRWDDETPVEEFMRTLDGFVDSGRVHHLGASTLWPNAWKVVRANAVADRRGYEPFTVVQPRYNLVNREIEGPFLEMCESEDLGVVPWSPLGEGFLTGKYDRDDVSNADSRAAEDDSFESKYLTDENFAVLDTLQEVASEVDATPAQVALAWLLHHDQVVGPIVGARTVDQLEENLGAVDVSLSDDQFERLAAAKSGPFPDIVDSPARGDR</sequence>
<keyword evidence="1" id="KW-0560">Oxidoreductase</keyword>
<proteinExistence type="predicted"/>
<dbReference type="InterPro" id="IPR050523">
    <property type="entry name" value="AKR_Detox_Biosynth"/>
</dbReference>
<dbReference type="Proteomes" id="UP001597075">
    <property type="component" value="Unassembled WGS sequence"/>
</dbReference>
<dbReference type="Pfam" id="PF00248">
    <property type="entry name" value="Aldo_ket_red"/>
    <property type="match status" value="1"/>
</dbReference>
<accession>A0ABD6CVK0</accession>
<evidence type="ECO:0000313" key="3">
    <source>
        <dbReference type="EMBL" id="MFD1632844.1"/>
    </source>
</evidence>
<dbReference type="EMBL" id="JBHUDL010000005">
    <property type="protein sequence ID" value="MFD1632844.1"/>
    <property type="molecule type" value="Genomic_DNA"/>
</dbReference>
<dbReference type="PANTHER" id="PTHR43364">
    <property type="entry name" value="NADH-SPECIFIC METHYLGLYOXAL REDUCTASE-RELATED"/>
    <property type="match status" value="1"/>
</dbReference>
<comment type="caution">
    <text evidence="3">The sequence shown here is derived from an EMBL/GenBank/DDBJ whole genome shotgun (WGS) entry which is preliminary data.</text>
</comment>
<dbReference type="GO" id="GO:0016491">
    <property type="term" value="F:oxidoreductase activity"/>
    <property type="evidence" value="ECO:0007669"/>
    <property type="project" value="UniProtKB-KW"/>
</dbReference>
<dbReference type="FunFam" id="3.20.20.100:FF:000004">
    <property type="entry name" value="Oxidoreductase, aldo/keto reductase"/>
    <property type="match status" value="1"/>
</dbReference>
<feature type="domain" description="NADP-dependent oxidoreductase" evidence="2">
    <location>
        <begin position="16"/>
        <end position="319"/>
    </location>
</feature>
<dbReference type="InterPro" id="IPR023210">
    <property type="entry name" value="NADP_OxRdtase_dom"/>
</dbReference>
<dbReference type="InterPro" id="IPR036812">
    <property type="entry name" value="NAD(P)_OxRdtase_dom_sf"/>
</dbReference>
<gene>
    <name evidence="3" type="ORF">ACFSBJ_03710</name>
</gene>
<evidence type="ECO:0000256" key="1">
    <source>
        <dbReference type="ARBA" id="ARBA00023002"/>
    </source>
</evidence>
<evidence type="ECO:0000259" key="2">
    <source>
        <dbReference type="Pfam" id="PF00248"/>
    </source>
</evidence>
<dbReference type="SUPFAM" id="SSF51430">
    <property type="entry name" value="NAD(P)-linked oxidoreductase"/>
    <property type="match status" value="1"/>
</dbReference>
<dbReference type="GO" id="GO:0005829">
    <property type="term" value="C:cytosol"/>
    <property type="evidence" value="ECO:0007669"/>
    <property type="project" value="UniProtKB-ARBA"/>
</dbReference>
<organism evidence="3 4">
    <name type="scientific">Haloplanus ruber</name>
    <dbReference type="NCBI Taxonomy" id="869892"/>
    <lineage>
        <taxon>Archaea</taxon>
        <taxon>Methanobacteriati</taxon>
        <taxon>Methanobacteriota</taxon>
        <taxon>Stenosarchaea group</taxon>
        <taxon>Halobacteria</taxon>
        <taxon>Halobacteriales</taxon>
        <taxon>Haloferacaceae</taxon>
        <taxon>Haloplanus</taxon>
    </lineage>
</organism>
<dbReference type="AlphaFoldDB" id="A0ABD6CVK0"/>
<dbReference type="Gene3D" id="3.20.20.100">
    <property type="entry name" value="NADP-dependent oxidoreductase domain"/>
    <property type="match status" value="1"/>
</dbReference>
<dbReference type="CDD" id="cd19081">
    <property type="entry name" value="AKR_AKR9C1"/>
    <property type="match status" value="1"/>
</dbReference>
<protein>
    <submittedName>
        <fullName evidence="3">Aldo/keto reductase</fullName>
    </submittedName>
</protein>
<dbReference type="PANTHER" id="PTHR43364:SF4">
    <property type="entry name" value="NAD(P)-LINKED OXIDOREDUCTASE SUPERFAMILY PROTEIN"/>
    <property type="match status" value="1"/>
</dbReference>
<reference evidence="3 4" key="1">
    <citation type="journal article" date="2019" name="Int. J. Syst. Evol. Microbiol.">
        <title>The Global Catalogue of Microorganisms (GCM) 10K type strain sequencing project: providing services to taxonomists for standard genome sequencing and annotation.</title>
        <authorList>
            <consortium name="The Broad Institute Genomics Platform"/>
            <consortium name="The Broad Institute Genome Sequencing Center for Infectious Disease"/>
            <person name="Wu L."/>
            <person name="Ma J."/>
        </authorList>
    </citation>
    <scope>NUCLEOTIDE SEQUENCE [LARGE SCALE GENOMIC DNA]</scope>
    <source>
        <strain evidence="3 4">CGMCC 1.10594</strain>
    </source>
</reference>
<evidence type="ECO:0000313" key="4">
    <source>
        <dbReference type="Proteomes" id="UP001597075"/>
    </source>
</evidence>
<keyword evidence="4" id="KW-1185">Reference proteome</keyword>
<dbReference type="RefSeq" id="WP_256406669.1">
    <property type="nucleotide sequence ID" value="NZ_CP187152.1"/>
</dbReference>
<name>A0ABD6CVK0_9EURY</name>